<evidence type="ECO:0000313" key="2">
    <source>
        <dbReference type="Proteomes" id="UP001333102"/>
    </source>
</evidence>
<organism evidence="1 2">
    <name type="scientific">Geochorda subterranea</name>
    <dbReference type="NCBI Taxonomy" id="3109564"/>
    <lineage>
        <taxon>Bacteria</taxon>
        <taxon>Bacillati</taxon>
        <taxon>Bacillota</taxon>
        <taxon>Limnochordia</taxon>
        <taxon>Limnochordales</taxon>
        <taxon>Geochordaceae</taxon>
        <taxon>Geochorda</taxon>
    </lineage>
</organism>
<evidence type="ECO:0000313" key="1">
    <source>
        <dbReference type="EMBL" id="WRP13821.1"/>
    </source>
</evidence>
<accession>A0ABZ1BMQ1</accession>
<keyword evidence="2" id="KW-1185">Reference proteome</keyword>
<sequence>MRLDRGLVKGFVAMASLVALVATLVPVASAGSNQPIRLTVYNYLDATSPAAHREIEEVWKAFERANPDIILEREDMFGEPFHQKLEAYAAAGRLPDVIYMWPGGRSSTLHTKRLVKDLTPFLGDMAREFHEAALAPQAGGYLAELPIAITATHVLYVNKGLLDSLGLPVPTTYEELKAMVPALRAAGKDVILMGAQDDWVVQSTLFSMIVGRLAGDDFIDRVLAGQARFTDEPFVRALRFYRSLFDDGVLNRRIFQTSYNEVNGLFASGRAPFLVDGDWKTSNFLTDPTTGEALIPPDRQHEFVLTVFPAIPGEVVHRTTSMVPGVGFAMSASIPAGSAKERAAWRLIQWLTSPEVQRIRLETGAAFPSRKNVTSDRLEPLAQERARFYERVGGTYVLDNVLDAQVYGPLNVGLQEIGLGLSTPEQVAASVQRALEAWRASR</sequence>
<protein>
    <submittedName>
        <fullName evidence="1">Extracellular solute-binding protein</fullName>
    </submittedName>
</protein>
<dbReference type="PANTHER" id="PTHR43649:SF14">
    <property type="entry name" value="BLR3389 PROTEIN"/>
    <property type="match status" value="1"/>
</dbReference>
<dbReference type="Gene3D" id="3.40.190.10">
    <property type="entry name" value="Periplasmic binding protein-like II"/>
    <property type="match status" value="2"/>
</dbReference>
<gene>
    <name evidence="1" type="ORF">VLY81_10290</name>
</gene>
<dbReference type="InterPro" id="IPR006059">
    <property type="entry name" value="SBP"/>
</dbReference>
<dbReference type="RefSeq" id="WP_324668077.1">
    <property type="nucleotide sequence ID" value="NZ_CP141614.1"/>
</dbReference>
<name>A0ABZ1BMQ1_9FIRM</name>
<dbReference type="PANTHER" id="PTHR43649">
    <property type="entry name" value="ARABINOSE-BINDING PROTEIN-RELATED"/>
    <property type="match status" value="1"/>
</dbReference>
<dbReference type="EMBL" id="CP141614">
    <property type="protein sequence ID" value="WRP13821.1"/>
    <property type="molecule type" value="Genomic_DNA"/>
</dbReference>
<dbReference type="SUPFAM" id="SSF53850">
    <property type="entry name" value="Periplasmic binding protein-like II"/>
    <property type="match status" value="1"/>
</dbReference>
<proteinExistence type="predicted"/>
<dbReference type="Pfam" id="PF13416">
    <property type="entry name" value="SBP_bac_8"/>
    <property type="match status" value="1"/>
</dbReference>
<dbReference type="InterPro" id="IPR050490">
    <property type="entry name" value="Bact_solute-bd_prot1"/>
</dbReference>
<reference evidence="2" key="1">
    <citation type="submission" date="2023-12" db="EMBL/GenBank/DDBJ databases">
        <title>Novel isolates from deep terrestrial aquifers shed light on the physiology and ecology of the class Limnochordia.</title>
        <authorList>
            <person name="Karnachuk O.V."/>
            <person name="Lukina A.P."/>
            <person name="Avakyan M.R."/>
            <person name="Kadnikov V."/>
            <person name="Begmatov S."/>
            <person name="Beletsky A.V."/>
            <person name="Mardanov A.V."/>
            <person name="Ravin N.V."/>
        </authorList>
    </citation>
    <scope>NUCLEOTIDE SEQUENCE [LARGE SCALE GENOMIC DNA]</scope>
    <source>
        <strain evidence="2">LN</strain>
    </source>
</reference>
<dbReference type="Proteomes" id="UP001333102">
    <property type="component" value="Chromosome"/>
</dbReference>